<organism evidence="2 3">
    <name type="scientific">Phaeobacter gallaeciensis</name>
    <dbReference type="NCBI Taxonomy" id="60890"/>
    <lineage>
        <taxon>Bacteria</taxon>
        <taxon>Pseudomonadati</taxon>
        <taxon>Pseudomonadota</taxon>
        <taxon>Alphaproteobacteria</taxon>
        <taxon>Rhodobacterales</taxon>
        <taxon>Roseobacteraceae</taxon>
        <taxon>Phaeobacter</taxon>
    </lineage>
</organism>
<dbReference type="PANTHER" id="PTHR12993">
    <property type="entry name" value="N-ACETYLGLUCOSAMINYL-PHOSPHATIDYLINOSITOL DE-N-ACETYLASE-RELATED"/>
    <property type="match status" value="1"/>
</dbReference>
<dbReference type="EMBL" id="QOCE01000053">
    <property type="protein sequence ID" value="RBW49692.1"/>
    <property type="molecule type" value="Genomic_DNA"/>
</dbReference>
<feature type="region of interest" description="Disordered" evidence="1">
    <location>
        <begin position="621"/>
        <end position="641"/>
    </location>
</feature>
<feature type="region of interest" description="Disordered" evidence="1">
    <location>
        <begin position="135"/>
        <end position="160"/>
    </location>
</feature>
<dbReference type="SUPFAM" id="SSF102588">
    <property type="entry name" value="LmbE-like"/>
    <property type="match status" value="1"/>
</dbReference>
<name>A0A366WNR7_9RHOB</name>
<dbReference type="OrthoDB" id="7970102at2"/>
<evidence type="ECO:0008006" key="4">
    <source>
        <dbReference type="Google" id="ProtNLM"/>
    </source>
</evidence>
<comment type="caution">
    <text evidence="2">The sequence shown here is derived from an EMBL/GenBank/DDBJ whole genome shotgun (WGS) entry which is preliminary data.</text>
</comment>
<dbReference type="AlphaFoldDB" id="A0A366WNR7"/>
<feature type="compositionally biased region" description="Acidic residues" evidence="1">
    <location>
        <begin position="622"/>
        <end position="641"/>
    </location>
</feature>
<dbReference type="Gene3D" id="3.40.50.10320">
    <property type="entry name" value="LmbE-like"/>
    <property type="match status" value="1"/>
</dbReference>
<dbReference type="InterPro" id="IPR003737">
    <property type="entry name" value="GlcNAc_PI_deacetylase-related"/>
</dbReference>
<dbReference type="GO" id="GO:0000225">
    <property type="term" value="F:N-acetylglucosaminylphosphatidylinositol deacetylase activity"/>
    <property type="evidence" value="ECO:0007669"/>
    <property type="project" value="TreeGrafter"/>
</dbReference>
<dbReference type="Proteomes" id="UP000252706">
    <property type="component" value="Unassembled WGS sequence"/>
</dbReference>
<gene>
    <name evidence="2" type="ORF">DS909_22695</name>
</gene>
<dbReference type="InterPro" id="IPR008979">
    <property type="entry name" value="Galactose-bd-like_sf"/>
</dbReference>
<reference evidence="2 3" key="1">
    <citation type="submission" date="2018-07" db="EMBL/GenBank/DDBJ databases">
        <title>Modular assembly of carbohydrate-degrading microbial communities in the ocean.</title>
        <authorList>
            <person name="Enke T.N."/>
            <person name="Datta M.S."/>
            <person name="Schwartzman J.A."/>
            <person name="Cermak N."/>
            <person name="Schmitz D.A."/>
            <person name="Barrere J."/>
            <person name="Cordero O.X."/>
        </authorList>
    </citation>
    <scope>NUCLEOTIDE SEQUENCE [LARGE SCALE GENOMIC DNA]</scope>
    <source>
        <strain evidence="2 3">C3M10</strain>
    </source>
</reference>
<evidence type="ECO:0000256" key="1">
    <source>
        <dbReference type="SAM" id="MobiDB-lite"/>
    </source>
</evidence>
<dbReference type="InterPro" id="IPR024078">
    <property type="entry name" value="LmbE-like_dom_sf"/>
</dbReference>
<evidence type="ECO:0000313" key="3">
    <source>
        <dbReference type="Proteomes" id="UP000252706"/>
    </source>
</evidence>
<dbReference type="PANTHER" id="PTHR12993:SF23">
    <property type="entry name" value="N-ACETYLGLUCOSAMINYLPHOSPHATIDYLINOSITOL DEACETYLASE"/>
    <property type="match status" value="1"/>
</dbReference>
<dbReference type="Gene3D" id="2.60.120.260">
    <property type="entry name" value="Galactose-binding domain-like"/>
    <property type="match status" value="1"/>
</dbReference>
<proteinExistence type="predicted"/>
<evidence type="ECO:0000313" key="2">
    <source>
        <dbReference type="EMBL" id="RBW49692.1"/>
    </source>
</evidence>
<protein>
    <recommendedName>
        <fullName evidence="4">GlcNAc-PI de-N-acetylase</fullName>
    </recommendedName>
</protein>
<dbReference type="Pfam" id="PF02585">
    <property type="entry name" value="PIG-L"/>
    <property type="match status" value="1"/>
</dbReference>
<sequence>MNIAGTMTFMFGGTYIDGDTTLQSMELPDDLLDGDQFWVMVQDGGFTKAIQVEIHDLEGDDFSLRVTAAKYDDYEVYDSLNGDFEAVQDHFDDEGNPQVIATDGDAGGYGLHSVTIAGVSSGDAYIQPDAATIFDADGVPDVDPDPDPDTGSEPTDETSNTLSIISHADDDLYFMNPDVRTSIEDGLGHTTLISTAGDAGGGLSYGLAREEGIKAAYSVMAGSTEWADETVIFNDGEKTFNVQSSYLEDQPDIRLYFLRLPDGNLGDGHGSTGFESVEQLWEGEISEINSIDGENTYTASELTWLMTEVMNVHQPELLMVQDYASDTVASDHSDHSHTAHFTMQAQESYDSPHVVRSYVEYASASLPVNLDEETIQKSIDVLEVYAQYDGIDPYSSWASRQYSTELVNTLSGGEGDGTPPPEGAVNLISNGDFATDDLSSWETGNPSGHSGPIGANGYVSFNTQNEETYGDYIQQSFATEAGSINTVSMDLSESQEGVSRHSYRIDVLDADDEQIESRAYAVEDNSTEHVNFEFTASDDTTTLRITNISTQNSDASDAIVDNIWVYNHLSEEPGGSGSHQGEAIIGAEGTDSLIEASGGDENGAATPESSAEKLMATLFSSFEDEHEPIEEDALEETDILG</sequence>
<dbReference type="SUPFAM" id="SSF49785">
    <property type="entry name" value="Galactose-binding domain-like"/>
    <property type="match status" value="1"/>
</dbReference>
<feature type="compositionally biased region" description="Acidic residues" evidence="1">
    <location>
        <begin position="138"/>
        <end position="156"/>
    </location>
</feature>
<accession>A0A366WNR7</accession>